<evidence type="ECO:0000313" key="1">
    <source>
        <dbReference type="EMBL" id="TPG55005.1"/>
    </source>
</evidence>
<dbReference type="RefSeq" id="WP_140850141.1">
    <property type="nucleotide sequence ID" value="NZ_RCZC01000002.1"/>
</dbReference>
<accession>A0A502FZR8</accession>
<sequence length="112" mass="12345">MLDPADDKSGLCYKARTLEVAMTVQQLNIRDAETIRLAQALADRLGSSLTAAVREALEAKLGAAAHAPVKPSIDETLDRLKHLQQHWRPEFDGQDLSLTHADLLYDESGLPR</sequence>
<dbReference type="EMBL" id="RCZC01000002">
    <property type="protein sequence ID" value="TPG55005.1"/>
    <property type="molecule type" value="Genomic_DNA"/>
</dbReference>
<gene>
    <name evidence="1" type="ORF">EAH76_10495</name>
</gene>
<organism evidence="1 2">
    <name type="scientific">Sphingomonas glacialis</name>
    <dbReference type="NCBI Taxonomy" id="658225"/>
    <lineage>
        <taxon>Bacteria</taxon>
        <taxon>Pseudomonadati</taxon>
        <taxon>Pseudomonadota</taxon>
        <taxon>Alphaproteobacteria</taxon>
        <taxon>Sphingomonadales</taxon>
        <taxon>Sphingomonadaceae</taxon>
        <taxon>Sphingomonas</taxon>
    </lineage>
</organism>
<protein>
    <submittedName>
        <fullName evidence="1">Transcription factor</fullName>
    </submittedName>
</protein>
<keyword evidence="2" id="KW-1185">Reference proteome</keyword>
<dbReference type="InterPro" id="IPR011660">
    <property type="entry name" value="VapB-like"/>
</dbReference>
<reference evidence="1 2" key="1">
    <citation type="journal article" date="2019" name="Environ. Microbiol.">
        <title>Species interactions and distinct microbial communities in high Arctic permafrost affected cryosols are associated with the CH4 and CO2 gas fluxes.</title>
        <authorList>
            <person name="Altshuler I."/>
            <person name="Hamel J."/>
            <person name="Turney S."/>
            <person name="Magnuson E."/>
            <person name="Levesque R."/>
            <person name="Greer C."/>
            <person name="Whyte L.G."/>
        </authorList>
    </citation>
    <scope>NUCLEOTIDE SEQUENCE [LARGE SCALE GENOMIC DNA]</scope>
    <source>
        <strain evidence="1 2">E6.1</strain>
    </source>
</reference>
<proteinExistence type="predicted"/>
<dbReference type="Pfam" id="PF07704">
    <property type="entry name" value="PSK_trans_fac"/>
    <property type="match status" value="1"/>
</dbReference>
<dbReference type="AlphaFoldDB" id="A0A502FZR8"/>
<dbReference type="Proteomes" id="UP000319931">
    <property type="component" value="Unassembled WGS sequence"/>
</dbReference>
<evidence type="ECO:0000313" key="2">
    <source>
        <dbReference type="Proteomes" id="UP000319931"/>
    </source>
</evidence>
<dbReference type="OrthoDB" id="495439at2"/>
<name>A0A502FZR8_9SPHN</name>
<comment type="caution">
    <text evidence="1">The sequence shown here is derived from an EMBL/GenBank/DDBJ whole genome shotgun (WGS) entry which is preliminary data.</text>
</comment>